<organism evidence="8 9">
    <name type="scientific">Mortierella hygrophila</name>
    <dbReference type="NCBI Taxonomy" id="979708"/>
    <lineage>
        <taxon>Eukaryota</taxon>
        <taxon>Fungi</taxon>
        <taxon>Fungi incertae sedis</taxon>
        <taxon>Mucoromycota</taxon>
        <taxon>Mortierellomycotina</taxon>
        <taxon>Mortierellomycetes</taxon>
        <taxon>Mortierellales</taxon>
        <taxon>Mortierellaceae</taxon>
        <taxon>Mortierella</taxon>
    </lineage>
</organism>
<evidence type="ECO:0000256" key="4">
    <source>
        <dbReference type="PROSITE-ProRule" id="PRU00176"/>
    </source>
</evidence>
<dbReference type="GO" id="GO:0003723">
    <property type="term" value="F:RNA binding"/>
    <property type="evidence" value="ECO:0007669"/>
    <property type="project" value="UniProtKB-UniRule"/>
</dbReference>
<feature type="compositionally biased region" description="Basic and acidic residues" evidence="5">
    <location>
        <begin position="57"/>
        <end position="66"/>
    </location>
</feature>
<evidence type="ECO:0000313" key="8">
    <source>
        <dbReference type="EMBL" id="KAF9549106.1"/>
    </source>
</evidence>
<feature type="compositionally biased region" description="Basic residues" evidence="5">
    <location>
        <begin position="18"/>
        <end position="27"/>
    </location>
</feature>
<evidence type="ECO:0000256" key="5">
    <source>
        <dbReference type="SAM" id="MobiDB-lite"/>
    </source>
</evidence>
<feature type="compositionally biased region" description="Low complexity" evidence="5">
    <location>
        <begin position="266"/>
        <end position="281"/>
    </location>
</feature>
<evidence type="ECO:0000313" key="9">
    <source>
        <dbReference type="Proteomes" id="UP000723463"/>
    </source>
</evidence>
<dbReference type="Proteomes" id="UP000723463">
    <property type="component" value="Unassembled WGS sequence"/>
</dbReference>
<dbReference type="Gene3D" id="3.30.70.330">
    <property type="match status" value="2"/>
</dbReference>
<reference evidence="8" key="1">
    <citation type="journal article" date="2020" name="Fungal Divers.">
        <title>Resolving the Mortierellaceae phylogeny through synthesis of multi-gene phylogenetics and phylogenomics.</title>
        <authorList>
            <person name="Vandepol N."/>
            <person name="Liber J."/>
            <person name="Desiro A."/>
            <person name="Na H."/>
            <person name="Kennedy M."/>
            <person name="Barry K."/>
            <person name="Grigoriev I.V."/>
            <person name="Miller A.N."/>
            <person name="O'Donnell K."/>
            <person name="Stajich J.E."/>
            <person name="Bonito G."/>
        </authorList>
    </citation>
    <scope>NUCLEOTIDE SEQUENCE</scope>
    <source>
        <strain evidence="8">NRRL 2591</strain>
    </source>
</reference>
<feature type="region of interest" description="Disordered" evidence="5">
    <location>
        <begin position="242"/>
        <end position="298"/>
    </location>
</feature>
<feature type="domain" description="G-patch" evidence="7">
    <location>
        <begin position="815"/>
        <end position="861"/>
    </location>
</feature>
<feature type="compositionally biased region" description="Low complexity" evidence="5">
    <location>
        <begin position="115"/>
        <end position="127"/>
    </location>
</feature>
<proteinExistence type="predicted"/>
<name>A0A9P6FFM0_9FUNG</name>
<dbReference type="SUPFAM" id="SSF54928">
    <property type="entry name" value="RNA-binding domain, RBD"/>
    <property type="match status" value="1"/>
</dbReference>
<feature type="region of interest" description="Disordered" evidence="5">
    <location>
        <begin position="1"/>
        <end position="140"/>
    </location>
</feature>
<dbReference type="SMART" id="SM00443">
    <property type="entry name" value="G_patch"/>
    <property type="match status" value="1"/>
</dbReference>
<dbReference type="InterPro" id="IPR000467">
    <property type="entry name" value="G_patch_dom"/>
</dbReference>
<feature type="compositionally biased region" description="Gly residues" evidence="5">
    <location>
        <begin position="770"/>
        <end position="779"/>
    </location>
</feature>
<dbReference type="PROSITE" id="PS50174">
    <property type="entry name" value="G_PATCH"/>
    <property type="match status" value="1"/>
</dbReference>
<accession>A0A9P6FFM0</accession>
<comment type="caution">
    <text evidence="8">The sequence shown here is derived from an EMBL/GenBank/DDBJ whole genome shotgun (WGS) entry which is preliminary data.</text>
</comment>
<dbReference type="EMBL" id="JAAAXW010000022">
    <property type="protein sequence ID" value="KAF9549106.1"/>
    <property type="molecule type" value="Genomic_DNA"/>
</dbReference>
<evidence type="ECO:0000256" key="2">
    <source>
        <dbReference type="ARBA" id="ARBA00022884"/>
    </source>
</evidence>
<dbReference type="Pfam" id="PF00076">
    <property type="entry name" value="RRM_1"/>
    <property type="match status" value="2"/>
</dbReference>
<dbReference type="AlphaFoldDB" id="A0A9P6FFM0"/>
<feature type="region of interest" description="Disordered" evidence="5">
    <location>
        <begin position="859"/>
        <end position="893"/>
    </location>
</feature>
<dbReference type="GO" id="GO:0000398">
    <property type="term" value="P:mRNA splicing, via spliceosome"/>
    <property type="evidence" value="ECO:0007669"/>
    <property type="project" value="TreeGrafter"/>
</dbReference>
<feature type="compositionally biased region" description="Polar residues" evidence="5">
    <location>
        <begin position="104"/>
        <end position="114"/>
    </location>
</feature>
<dbReference type="PANTHER" id="PTHR13948:SF3">
    <property type="entry name" value="FI21118P1"/>
    <property type="match status" value="1"/>
</dbReference>
<evidence type="ECO:0008006" key="10">
    <source>
        <dbReference type="Google" id="ProtNLM"/>
    </source>
</evidence>
<evidence type="ECO:0000259" key="7">
    <source>
        <dbReference type="PROSITE" id="PS50174"/>
    </source>
</evidence>
<feature type="compositionally biased region" description="Low complexity" evidence="5">
    <location>
        <begin position="629"/>
        <end position="648"/>
    </location>
</feature>
<evidence type="ECO:0000256" key="3">
    <source>
        <dbReference type="ARBA" id="ARBA00023242"/>
    </source>
</evidence>
<dbReference type="Pfam" id="PF01585">
    <property type="entry name" value="G-patch"/>
    <property type="match status" value="1"/>
</dbReference>
<dbReference type="InterPro" id="IPR000504">
    <property type="entry name" value="RRM_dom"/>
</dbReference>
<keyword evidence="9" id="KW-1185">Reference proteome</keyword>
<feature type="domain" description="RRM" evidence="6">
    <location>
        <begin position="143"/>
        <end position="223"/>
    </location>
</feature>
<dbReference type="InterPro" id="IPR035979">
    <property type="entry name" value="RBD_domain_sf"/>
</dbReference>
<comment type="subcellular location">
    <subcellularLocation>
        <location evidence="1">Nucleus</location>
    </subcellularLocation>
</comment>
<dbReference type="PROSITE" id="PS50102">
    <property type="entry name" value="RRM"/>
    <property type="match status" value="2"/>
</dbReference>
<sequence length="893" mass="96638">MESTTLNSSTRDRSRSRSRDRRGRSRSRSRDRNSSNQRQFSSGNNSKHRRGSQSPPNDRETYDRGSKLSSGPGYRNRLDRDGHSSSSSSNSADRKYSQRADFGNNRQALSTNDNSQRSSRQQQQQQYSRRRDDDESTQREPQVEVILQGLPLDFQEDDVRTVVETRDIGLESIRIVRDRYTGESKGFGFLKFVEPQYAQDFVKEFSPSIGMGQNRVRIAFSNNPSGSRETLRRCAECDMTNGAHREDCHRSSPSKQVGHASEGRSSRGYSTNNTSGGSRTGTEMESGYDMHQQQQYHDQQQQHFWNQNQSLTSAYQPQPLNVGARDIGSVPNSILIVTDLPSLVNESGIWNAMSLLGPLVRVMLAKDRQSKISWGYCFAEFSDIQGATMALEKAQGMAFTIQKKAVEIHYAHHGSFIPAYAPTQWTIDYGSEGQLAIYWDEQAFLSVYTSPSSVSRAPTASSHPKITTAAAKTTGSETDELSAFYAVMGDVLQTEPPRSGAGSSIFAVPTFGGNASSTGARAVVTVRTAEAGAVIPPSIPTPVVPELPSIPTTAKIDKAQLAGIAAAQAAEQLAKAEEKKRKAGPGLPSAVIGIGGGGKKVSIQLQKWSNMQATSDLAPTAHGTGQEAPPTSSSPPSSMSSQTSSTSTARQQELIYEPDELLDLNINACLLCQRRLKSLQDLRKHQSLSDLHKKNLLDRSAIEAALAKSRGTTTVGTSSSSSISSVVPSAIKAQSAVGEEEPKYRDRAAERRQIFGQPDYPLPPMPSGRDFGGSGGGARGNFNNSNPYARGSSSTAYGNQGIIIPEQPTKDGIKEDNVGNRLLKSMGWKEGQGLGKDGEGIKAPIQASGYAKGVGIGAGLQRKADGSGRGGPLGNYAESAKELARRRYEQSGL</sequence>
<dbReference type="InterPro" id="IPR012677">
    <property type="entry name" value="Nucleotide-bd_a/b_plait_sf"/>
</dbReference>
<protein>
    <recommendedName>
        <fullName evidence="10">RNA-binding protein</fullName>
    </recommendedName>
</protein>
<feature type="domain" description="RRM" evidence="6">
    <location>
        <begin position="333"/>
        <end position="413"/>
    </location>
</feature>
<evidence type="ECO:0000256" key="1">
    <source>
        <dbReference type="ARBA" id="ARBA00004123"/>
    </source>
</evidence>
<keyword evidence="3" id="KW-0539">Nucleus</keyword>
<dbReference type="GO" id="GO:0005634">
    <property type="term" value="C:nucleus"/>
    <property type="evidence" value="ECO:0007669"/>
    <property type="project" value="UniProtKB-SubCell"/>
</dbReference>
<gene>
    <name evidence="8" type="ORF">EC957_004744</name>
</gene>
<evidence type="ECO:0000259" key="6">
    <source>
        <dbReference type="PROSITE" id="PS50102"/>
    </source>
</evidence>
<dbReference type="SMART" id="SM00360">
    <property type="entry name" value="RRM"/>
    <property type="match status" value="2"/>
</dbReference>
<feature type="compositionally biased region" description="Low complexity" evidence="5">
    <location>
        <begin position="34"/>
        <end position="45"/>
    </location>
</feature>
<dbReference type="PANTHER" id="PTHR13948">
    <property type="entry name" value="RNA-BINDING PROTEIN"/>
    <property type="match status" value="1"/>
</dbReference>
<feature type="compositionally biased region" description="Basic and acidic residues" evidence="5">
    <location>
        <begin position="879"/>
        <end position="893"/>
    </location>
</feature>
<feature type="compositionally biased region" description="Basic and acidic residues" evidence="5">
    <location>
        <begin position="129"/>
        <end position="140"/>
    </location>
</feature>
<keyword evidence="2 4" id="KW-0694">RNA-binding</keyword>
<feature type="region of interest" description="Disordered" evidence="5">
    <location>
        <begin position="756"/>
        <end position="794"/>
    </location>
</feature>
<feature type="region of interest" description="Disordered" evidence="5">
    <location>
        <begin position="616"/>
        <end position="650"/>
    </location>
</feature>